<comment type="catalytic activity">
    <reaction evidence="1">
        <text>ATP + protein L-histidine = ADP + protein N-phospho-L-histidine.</text>
        <dbReference type="EC" id="2.7.13.3"/>
    </reaction>
</comment>
<dbReference type="SUPFAM" id="SSF55785">
    <property type="entry name" value="PYP-like sensor domain (PAS domain)"/>
    <property type="match status" value="2"/>
</dbReference>
<feature type="domain" description="PAC" evidence="13">
    <location>
        <begin position="210"/>
        <end position="262"/>
    </location>
</feature>
<dbReference type="InterPro" id="IPR001610">
    <property type="entry name" value="PAC"/>
</dbReference>
<dbReference type="SUPFAM" id="SSF55874">
    <property type="entry name" value="ATPase domain of HSP90 chaperone/DNA topoisomerase II/histidine kinase"/>
    <property type="match status" value="1"/>
</dbReference>
<evidence type="ECO:0000256" key="9">
    <source>
        <dbReference type="PROSITE-ProRule" id="PRU00169"/>
    </source>
</evidence>
<evidence type="ECO:0000256" key="7">
    <source>
        <dbReference type="ARBA" id="ARBA00022840"/>
    </source>
</evidence>
<evidence type="ECO:0000256" key="5">
    <source>
        <dbReference type="ARBA" id="ARBA00022741"/>
    </source>
</evidence>
<dbReference type="PRINTS" id="PR00344">
    <property type="entry name" value="BCTRLSENSOR"/>
</dbReference>
<dbReference type="InterPro" id="IPR003018">
    <property type="entry name" value="GAF"/>
</dbReference>
<dbReference type="PROSITE" id="PS50113">
    <property type="entry name" value="PAC"/>
    <property type="match status" value="1"/>
</dbReference>
<dbReference type="AlphaFoldDB" id="A0A838L402"/>
<dbReference type="PROSITE" id="PS50112">
    <property type="entry name" value="PAS"/>
    <property type="match status" value="1"/>
</dbReference>
<evidence type="ECO:0000256" key="3">
    <source>
        <dbReference type="ARBA" id="ARBA00022553"/>
    </source>
</evidence>
<dbReference type="PROSITE" id="PS50110">
    <property type="entry name" value="RESPONSE_REGULATORY"/>
    <property type="match status" value="2"/>
</dbReference>
<dbReference type="InterPro" id="IPR000014">
    <property type="entry name" value="PAS"/>
</dbReference>
<dbReference type="Gene3D" id="3.30.565.10">
    <property type="entry name" value="Histidine kinase-like ATPase, C-terminal domain"/>
    <property type="match status" value="1"/>
</dbReference>
<evidence type="ECO:0000259" key="10">
    <source>
        <dbReference type="PROSITE" id="PS50109"/>
    </source>
</evidence>
<feature type="domain" description="PAS" evidence="12">
    <location>
        <begin position="474"/>
        <end position="527"/>
    </location>
</feature>
<dbReference type="InterPro" id="IPR005467">
    <property type="entry name" value="His_kinase_dom"/>
</dbReference>
<gene>
    <name evidence="14" type="ORF">HZF05_08925</name>
</gene>
<dbReference type="InterPro" id="IPR036097">
    <property type="entry name" value="HisK_dim/P_sf"/>
</dbReference>
<dbReference type="SMART" id="SM00086">
    <property type="entry name" value="PAC"/>
    <property type="match status" value="2"/>
</dbReference>
<dbReference type="InterPro" id="IPR036890">
    <property type="entry name" value="HATPase_C_sf"/>
</dbReference>
<dbReference type="SMART" id="SM00065">
    <property type="entry name" value="GAF"/>
    <property type="match status" value="1"/>
</dbReference>
<dbReference type="SMART" id="SM00448">
    <property type="entry name" value="REC"/>
    <property type="match status" value="2"/>
</dbReference>
<dbReference type="CDD" id="cd00130">
    <property type="entry name" value="PAS"/>
    <property type="match status" value="1"/>
</dbReference>
<evidence type="ECO:0000256" key="8">
    <source>
        <dbReference type="ARBA" id="ARBA00023012"/>
    </source>
</evidence>
<keyword evidence="6" id="KW-0418">Kinase</keyword>
<keyword evidence="8" id="KW-0902">Two-component regulatory system</keyword>
<sequence>MSAAPIRILHLEDDAHDAELVREFMAAEGIKAAIDRVWTRADFVAALDQDYDLILADHKLPSFDGEQALELAHSRAPNVPFIFVSGTLGEEVAVEALKHGATDYVTKQRLERLPAVVERALEERAQRIARRAAEETLRLATVASQVGTWDYDPVHDVLRWDAQCKALFGLPSDAVVDYQDSFLAGIHPADRAMADAAVQAALRPGGTGGYDIEYRTIGLQDGIERWVAAKGRGQFEDGKAVRFVGTVIDITDRKRAYAAVAASEVALRLESHALEILNQVSREIAAELDLERLVQTVVDAGAELTGAEFGAFFYNVLDQSGERYMLYSLSGAERAAFENFPMPRNTELFAPTFRGDGVVRIDDVSADPRYGRNAPHKGMPEGHLPVRSYLAASVVMRSGEVLGGLFFGHGAPDRFAARTERLIAGLAAQAAVGIENARLFQSAQKLNQTLEEQVAVRTAERDRIWQVSDDLLGVADQNGIWLSINPAWTRVLGWEADEVIGRTSEWLEHPEDRAKTRAEVSTLAGGVSTTNFENRFRTRSGEYRTLNWRAVPEGGLIYCVARDITAQVVQAEALAEAEEGLRQSQKMEVLGQLTGGVAHDFNNLLQIVMGNLDMLRRHLPAEPARLRRSADNAFAGAERAATLTQRLLAFARRQPLAPKPVSPNALVAGMSDLLHRTLGETVAVRTEPAAEDWLVEVDANQLEGALLNLSVNARDAMPAGGRLTLSIENLTLAEPIRGQSEVPAGEHVLIAVADTGEGMPPEVVARVFEPFFTTKEVGKGTGLGLSMVYGFVKQSGGHVHIASEAGEGTTVRIYLPRLQVSKLAPTAAAVPDGDRRGGDETILVCEDDDGVRANSVESLRELGYDVLEAADARAALKVLDGRCGKVDLLFTDVILPGGMTGSDLAAKARESCPALRVLFTTGYARDAIVHHGRLDAGVQLLTKPFAFDDLAAKVREMLDA</sequence>
<comment type="caution">
    <text evidence="14">The sequence shown here is derived from an EMBL/GenBank/DDBJ whole genome shotgun (WGS) entry which is preliminary data.</text>
</comment>
<dbReference type="Proteomes" id="UP000570166">
    <property type="component" value="Unassembled WGS sequence"/>
</dbReference>
<dbReference type="NCBIfam" id="TIGR00229">
    <property type="entry name" value="sensory_box"/>
    <property type="match status" value="2"/>
</dbReference>
<evidence type="ECO:0000313" key="14">
    <source>
        <dbReference type="EMBL" id="MBA2934223.1"/>
    </source>
</evidence>
<keyword evidence="5" id="KW-0547">Nucleotide-binding</keyword>
<dbReference type="CDD" id="cd00156">
    <property type="entry name" value="REC"/>
    <property type="match status" value="1"/>
</dbReference>
<dbReference type="InterPro" id="IPR035965">
    <property type="entry name" value="PAS-like_dom_sf"/>
</dbReference>
<dbReference type="InterPro" id="IPR011006">
    <property type="entry name" value="CheY-like_superfamily"/>
</dbReference>
<dbReference type="CDD" id="cd00082">
    <property type="entry name" value="HisKA"/>
    <property type="match status" value="1"/>
</dbReference>
<name>A0A838L402_9SPHN</name>
<dbReference type="Pfam" id="PF00512">
    <property type="entry name" value="HisKA"/>
    <property type="match status" value="1"/>
</dbReference>
<dbReference type="PANTHER" id="PTHR43065">
    <property type="entry name" value="SENSOR HISTIDINE KINASE"/>
    <property type="match status" value="1"/>
</dbReference>
<dbReference type="EC" id="2.7.13.3" evidence="2"/>
<evidence type="ECO:0000256" key="6">
    <source>
        <dbReference type="ARBA" id="ARBA00022777"/>
    </source>
</evidence>
<evidence type="ECO:0000313" key="15">
    <source>
        <dbReference type="Proteomes" id="UP000570166"/>
    </source>
</evidence>
<feature type="domain" description="Histidine kinase" evidence="10">
    <location>
        <begin position="596"/>
        <end position="819"/>
    </location>
</feature>
<dbReference type="InterPro" id="IPR013655">
    <property type="entry name" value="PAS_fold_3"/>
</dbReference>
<evidence type="ECO:0000256" key="1">
    <source>
        <dbReference type="ARBA" id="ARBA00000085"/>
    </source>
</evidence>
<dbReference type="Gene3D" id="3.30.450.40">
    <property type="match status" value="1"/>
</dbReference>
<dbReference type="SUPFAM" id="SSF47384">
    <property type="entry name" value="Homodimeric domain of signal transducing histidine kinase"/>
    <property type="match status" value="1"/>
</dbReference>
<dbReference type="InterPro" id="IPR000700">
    <property type="entry name" value="PAS-assoc_C"/>
</dbReference>
<feature type="domain" description="Response regulatory" evidence="11">
    <location>
        <begin position="7"/>
        <end position="122"/>
    </location>
</feature>
<dbReference type="InterPro" id="IPR003594">
    <property type="entry name" value="HATPase_dom"/>
</dbReference>
<dbReference type="SMART" id="SM00388">
    <property type="entry name" value="HisKA"/>
    <property type="match status" value="1"/>
</dbReference>
<evidence type="ECO:0000256" key="4">
    <source>
        <dbReference type="ARBA" id="ARBA00022679"/>
    </source>
</evidence>
<dbReference type="Gene3D" id="3.40.50.2300">
    <property type="match status" value="2"/>
</dbReference>
<dbReference type="Pfam" id="PF00072">
    <property type="entry name" value="Response_reg"/>
    <property type="match status" value="2"/>
</dbReference>
<keyword evidence="3 9" id="KW-0597">Phosphoprotein</keyword>
<dbReference type="SMART" id="SM00091">
    <property type="entry name" value="PAS"/>
    <property type="match status" value="2"/>
</dbReference>
<dbReference type="InterPro" id="IPR001789">
    <property type="entry name" value="Sig_transdc_resp-reg_receiver"/>
</dbReference>
<protein>
    <recommendedName>
        <fullName evidence="2">histidine kinase</fullName>
        <ecNumber evidence="2">2.7.13.3</ecNumber>
    </recommendedName>
</protein>
<evidence type="ECO:0000259" key="13">
    <source>
        <dbReference type="PROSITE" id="PS50113"/>
    </source>
</evidence>
<dbReference type="GO" id="GO:0005524">
    <property type="term" value="F:ATP binding"/>
    <property type="evidence" value="ECO:0007669"/>
    <property type="project" value="UniProtKB-KW"/>
</dbReference>
<dbReference type="InterPro" id="IPR029016">
    <property type="entry name" value="GAF-like_dom_sf"/>
</dbReference>
<evidence type="ECO:0000256" key="2">
    <source>
        <dbReference type="ARBA" id="ARBA00012438"/>
    </source>
</evidence>
<dbReference type="Pfam" id="PF02518">
    <property type="entry name" value="HATPase_c"/>
    <property type="match status" value="1"/>
</dbReference>
<evidence type="ECO:0000259" key="12">
    <source>
        <dbReference type="PROSITE" id="PS50112"/>
    </source>
</evidence>
<evidence type="ECO:0000259" key="11">
    <source>
        <dbReference type="PROSITE" id="PS50110"/>
    </source>
</evidence>
<dbReference type="SUPFAM" id="SSF52172">
    <property type="entry name" value="CheY-like"/>
    <property type="match status" value="2"/>
</dbReference>
<feature type="domain" description="Response regulatory" evidence="11">
    <location>
        <begin position="841"/>
        <end position="958"/>
    </location>
</feature>
<dbReference type="InterPro" id="IPR003661">
    <property type="entry name" value="HisK_dim/P_dom"/>
</dbReference>
<dbReference type="GO" id="GO:0000155">
    <property type="term" value="F:phosphorelay sensor kinase activity"/>
    <property type="evidence" value="ECO:0007669"/>
    <property type="project" value="InterPro"/>
</dbReference>
<dbReference type="Gene3D" id="2.10.70.100">
    <property type="match status" value="1"/>
</dbReference>
<keyword evidence="7" id="KW-0067">ATP-binding</keyword>
<dbReference type="PANTHER" id="PTHR43065:SF46">
    <property type="entry name" value="C4-DICARBOXYLATE TRANSPORT SENSOR PROTEIN DCTB"/>
    <property type="match status" value="1"/>
</dbReference>
<feature type="modified residue" description="4-aspartylphosphate" evidence="9">
    <location>
        <position position="892"/>
    </location>
</feature>
<feature type="modified residue" description="4-aspartylphosphate" evidence="9">
    <location>
        <position position="57"/>
    </location>
</feature>
<dbReference type="Pfam" id="PF13185">
    <property type="entry name" value="GAF_2"/>
    <property type="match status" value="1"/>
</dbReference>
<dbReference type="SMART" id="SM00387">
    <property type="entry name" value="HATPase_c"/>
    <property type="match status" value="1"/>
</dbReference>
<dbReference type="InterPro" id="IPR004358">
    <property type="entry name" value="Sig_transdc_His_kin-like_C"/>
</dbReference>
<accession>A0A838L402</accession>
<dbReference type="Gene3D" id="3.30.450.20">
    <property type="entry name" value="PAS domain"/>
    <property type="match status" value="2"/>
</dbReference>
<dbReference type="EMBL" id="JACEIB010000006">
    <property type="protein sequence ID" value="MBA2934223.1"/>
    <property type="molecule type" value="Genomic_DNA"/>
</dbReference>
<proteinExistence type="predicted"/>
<dbReference type="RefSeq" id="WP_160365728.1">
    <property type="nucleotide sequence ID" value="NZ_JACEIB010000006.1"/>
</dbReference>
<keyword evidence="15" id="KW-1185">Reference proteome</keyword>
<organism evidence="14 15">
    <name type="scientific">Sphingomonas chungangi</name>
    <dbReference type="NCBI Taxonomy" id="2683589"/>
    <lineage>
        <taxon>Bacteria</taxon>
        <taxon>Pseudomonadati</taxon>
        <taxon>Pseudomonadota</taxon>
        <taxon>Alphaproteobacteria</taxon>
        <taxon>Sphingomonadales</taxon>
        <taxon>Sphingomonadaceae</taxon>
        <taxon>Sphingomonas</taxon>
    </lineage>
</organism>
<keyword evidence="4" id="KW-0808">Transferase</keyword>
<dbReference type="Pfam" id="PF08447">
    <property type="entry name" value="PAS_3"/>
    <property type="match status" value="2"/>
</dbReference>
<dbReference type="SUPFAM" id="SSF55781">
    <property type="entry name" value="GAF domain-like"/>
    <property type="match status" value="1"/>
</dbReference>
<dbReference type="Gene3D" id="1.10.287.130">
    <property type="match status" value="1"/>
</dbReference>
<dbReference type="PROSITE" id="PS50109">
    <property type="entry name" value="HIS_KIN"/>
    <property type="match status" value="1"/>
</dbReference>
<reference evidence="14 15" key="1">
    <citation type="submission" date="2020-07" db="EMBL/GenBank/DDBJ databases">
        <authorList>
            <person name="Sun Q."/>
        </authorList>
    </citation>
    <scope>NUCLEOTIDE SEQUENCE [LARGE SCALE GENOMIC DNA]</scope>
    <source>
        <strain evidence="14 15">CGMCC 1.13654</strain>
    </source>
</reference>